<organism evidence="6 7">
    <name type="scientific">Brenneria izadpanahii</name>
    <dbReference type="NCBI Taxonomy" id="2722756"/>
    <lineage>
        <taxon>Bacteria</taxon>
        <taxon>Pseudomonadati</taxon>
        <taxon>Pseudomonadota</taxon>
        <taxon>Gammaproteobacteria</taxon>
        <taxon>Enterobacterales</taxon>
        <taxon>Pectobacteriaceae</taxon>
        <taxon>Brenneria</taxon>
    </lineage>
</organism>
<feature type="transmembrane region" description="Helical" evidence="4">
    <location>
        <begin position="82"/>
        <end position="100"/>
    </location>
</feature>
<keyword evidence="1 4" id="KW-0812">Transmembrane</keyword>
<sequence>MNEPPHEMKSALTPGRMILFATAIGAMVANLYYAQPLLAEIGHSFGRQATQAGLLVTLTQLGYGLGVLLIVPLGDGMDRRRLASTMLAACVAGLLAAAASSNFMTLAGASLVVGVTSSATMVVIPYVASHAGETERGRRTGQAMTGLLLGILLARTVSGFVSVWAGWRAIYVLAALVVAILGIALRGAMQPDAPRPTVRYGHLLRSLLDLLHAEPELRRRSFYSLLGLGGFSAMWTGLTFLLTAPPYCYSTETVGLFGLLGAAGALSANLAGRLGDKGLAQIMTGVFSVLLLISWSLLAIAADAMSWLIIGIFMADVAAQGLQVTHQSVLYRLAPETRSRITALFVTSGFVGMSLGTALASLGYARRGWPGVCLIGAAFAAVLVLHWLWSAAGTKR</sequence>
<feature type="transmembrane region" description="Helical" evidence="4">
    <location>
        <begin position="106"/>
        <end position="128"/>
    </location>
</feature>
<dbReference type="Gene3D" id="1.20.1250.20">
    <property type="entry name" value="MFS general substrate transporter like domains"/>
    <property type="match status" value="1"/>
</dbReference>
<evidence type="ECO:0000313" key="6">
    <source>
        <dbReference type="EMBL" id="QTF06984.1"/>
    </source>
</evidence>
<feature type="transmembrane region" description="Helical" evidence="4">
    <location>
        <begin position="343"/>
        <end position="362"/>
    </location>
</feature>
<feature type="transmembrane region" description="Helical" evidence="4">
    <location>
        <begin position="222"/>
        <end position="242"/>
    </location>
</feature>
<dbReference type="SUPFAM" id="SSF103473">
    <property type="entry name" value="MFS general substrate transporter"/>
    <property type="match status" value="1"/>
</dbReference>
<dbReference type="InterPro" id="IPR036259">
    <property type="entry name" value="MFS_trans_sf"/>
</dbReference>
<evidence type="ECO:0000256" key="1">
    <source>
        <dbReference type="ARBA" id="ARBA00022692"/>
    </source>
</evidence>
<keyword evidence="7" id="KW-1185">Reference proteome</keyword>
<dbReference type="RefSeq" id="WP_208229632.1">
    <property type="nucleotide sequence ID" value="NZ_CP050854.1"/>
</dbReference>
<evidence type="ECO:0000256" key="4">
    <source>
        <dbReference type="SAM" id="Phobius"/>
    </source>
</evidence>
<feature type="transmembrane region" description="Helical" evidence="4">
    <location>
        <begin position="368"/>
        <end position="389"/>
    </location>
</feature>
<gene>
    <name evidence="6" type="ORF">HC231_02860</name>
</gene>
<evidence type="ECO:0000256" key="3">
    <source>
        <dbReference type="ARBA" id="ARBA00023136"/>
    </source>
</evidence>
<dbReference type="PANTHER" id="PTHR42910">
    <property type="entry name" value="TRANSPORTER SCO4007-RELATED"/>
    <property type="match status" value="1"/>
</dbReference>
<dbReference type="CDD" id="cd17324">
    <property type="entry name" value="MFS_NepI_like"/>
    <property type="match status" value="1"/>
</dbReference>
<protein>
    <submittedName>
        <fullName evidence="6">MFS transporter</fullName>
    </submittedName>
</protein>
<keyword evidence="2 4" id="KW-1133">Transmembrane helix</keyword>
<feature type="transmembrane region" description="Helical" evidence="4">
    <location>
        <begin position="170"/>
        <end position="189"/>
    </location>
</feature>
<feature type="domain" description="Major facilitator superfamily (MFS) profile" evidence="5">
    <location>
        <begin position="11"/>
        <end position="395"/>
    </location>
</feature>
<dbReference type="EMBL" id="CP050854">
    <property type="protein sequence ID" value="QTF06984.1"/>
    <property type="molecule type" value="Genomic_DNA"/>
</dbReference>
<feature type="transmembrane region" description="Helical" evidence="4">
    <location>
        <begin position="52"/>
        <end position="70"/>
    </location>
</feature>
<accession>A0ABX7UN99</accession>
<feature type="transmembrane region" description="Helical" evidence="4">
    <location>
        <begin position="12"/>
        <end position="32"/>
    </location>
</feature>
<dbReference type="PROSITE" id="PS50850">
    <property type="entry name" value="MFS"/>
    <property type="match status" value="1"/>
</dbReference>
<dbReference type="InterPro" id="IPR020846">
    <property type="entry name" value="MFS_dom"/>
</dbReference>
<dbReference type="PANTHER" id="PTHR42910:SF1">
    <property type="entry name" value="MAJOR FACILITATOR SUPERFAMILY (MFS) PROFILE DOMAIN-CONTAINING PROTEIN"/>
    <property type="match status" value="1"/>
</dbReference>
<feature type="transmembrane region" description="Helical" evidence="4">
    <location>
        <begin position="254"/>
        <end position="272"/>
    </location>
</feature>
<proteinExistence type="predicted"/>
<name>A0ABX7UN99_9GAMM</name>
<evidence type="ECO:0000313" key="7">
    <source>
        <dbReference type="Proteomes" id="UP000671960"/>
    </source>
</evidence>
<evidence type="ECO:0000256" key="2">
    <source>
        <dbReference type="ARBA" id="ARBA00022989"/>
    </source>
</evidence>
<dbReference type="Proteomes" id="UP000671960">
    <property type="component" value="Chromosome"/>
</dbReference>
<dbReference type="InterPro" id="IPR011701">
    <property type="entry name" value="MFS"/>
</dbReference>
<feature type="transmembrane region" description="Helical" evidence="4">
    <location>
        <begin position="140"/>
        <end position="164"/>
    </location>
</feature>
<evidence type="ECO:0000259" key="5">
    <source>
        <dbReference type="PROSITE" id="PS50850"/>
    </source>
</evidence>
<reference evidence="6 7" key="1">
    <citation type="submission" date="2020-03" db="EMBL/GenBank/DDBJ databases">
        <authorList>
            <person name="Bakhshi Ganjeh M."/>
        </authorList>
    </citation>
    <scope>NUCLEOTIDE SEQUENCE [LARGE SCALE GENOMIC DNA]</scope>
    <source>
        <strain evidence="7">Iran 50</strain>
    </source>
</reference>
<keyword evidence="3 4" id="KW-0472">Membrane</keyword>
<dbReference type="Pfam" id="PF07690">
    <property type="entry name" value="MFS_1"/>
    <property type="match status" value="1"/>
</dbReference>